<reference evidence="10" key="1">
    <citation type="journal article" date="2014" name="Front. Microbiol.">
        <title>High frequency of phylogenetically diverse reductive dehalogenase-homologous genes in deep subseafloor sedimentary metagenomes.</title>
        <authorList>
            <person name="Kawai M."/>
            <person name="Futagami T."/>
            <person name="Toyoda A."/>
            <person name="Takaki Y."/>
            <person name="Nishi S."/>
            <person name="Hori S."/>
            <person name="Arai W."/>
            <person name="Tsubouchi T."/>
            <person name="Morono Y."/>
            <person name="Uchiyama I."/>
            <person name="Ito T."/>
            <person name="Fujiyama A."/>
            <person name="Inagaki F."/>
            <person name="Takami H."/>
        </authorList>
    </citation>
    <scope>NUCLEOTIDE SEQUENCE</scope>
    <source>
        <strain evidence="10">Expedition CK06-06</strain>
    </source>
</reference>
<protein>
    <recommendedName>
        <fullName evidence="11">Preprotein translocase subunit SecY</fullName>
    </recommendedName>
</protein>
<dbReference type="Gene3D" id="1.10.3370.10">
    <property type="entry name" value="SecY subunit domain"/>
    <property type="match status" value="1"/>
</dbReference>
<keyword evidence="7" id="KW-0811">Translocation</keyword>
<comment type="caution">
    <text evidence="10">The sequence shown here is derived from an EMBL/GenBank/DDBJ whole genome shotgun (WGS) entry which is preliminary data.</text>
</comment>
<dbReference type="PRINTS" id="PR00303">
    <property type="entry name" value="SECYTRNLCASE"/>
</dbReference>
<keyword evidence="6 9" id="KW-1133">Transmembrane helix</keyword>
<evidence type="ECO:0000256" key="8">
    <source>
        <dbReference type="ARBA" id="ARBA00023136"/>
    </source>
</evidence>
<evidence type="ECO:0000256" key="1">
    <source>
        <dbReference type="ARBA" id="ARBA00004141"/>
    </source>
</evidence>
<evidence type="ECO:0000256" key="4">
    <source>
        <dbReference type="ARBA" id="ARBA00022692"/>
    </source>
</evidence>
<dbReference type="PROSITE" id="PS00756">
    <property type="entry name" value="SECY_2"/>
    <property type="match status" value="1"/>
</dbReference>
<evidence type="ECO:0000256" key="5">
    <source>
        <dbReference type="ARBA" id="ARBA00022927"/>
    </source>
</evidence>
<accession>X1L0Z3</accession>
<name>X1L0Z3_9ZZZZ</name>
<evidence type="ECO:0000256" key="2">
    <source>
        <dbReference type="ARBA" id="ARBA00005751"/>
    </source>
</evidence>
<sequence length="76" mass="8010">AAVQSFSVAVFLQGLDTPVGNVVLNPGIGFQLQTVITMVTGTIFIMWLGEQITEHGIGNGISLIIMVNILSRAPTV</sequence>
<dbReference type="AlphaFoldDB" id="X1L0Z3"/>
<evidence type="ECO:0000256" key="3">
    <source>
        <dbReference type="ARBA" id="ARBA00022448"/>
    </source>
</evidence>
<keyword evidence="3" id="KW-0813">Transport</keyword>
<keyword evidence="5" id="KW-0653">Protein transport</keyword>
<evidence type="ECO:0008006" key="11">
    <source>
        <dbReference type="Google" id="ProtNLM"/>
    </source>
</evidence>
<dbReference type="EMBL" id="BARU01048412">
    <property type="protein sequence ID" value="GAH96109.1"/>
    <property type="molecule type" value="Genomic_DNA"/>
</dbReference>
<feature type="non-terminal residue" evidence="10">
    <location>
        <position position="1"/>
    </location>
</feature>
<dbReference type="InterPro" id="IPR002208">
    <property type="entry name" value="SecY/SEC61-alpha"/>
</dbReference>
<dbReference type="SUPFAM" id="SSF103491">
    <property type="entry name" value="Preprotein translocase SecY subunit"/>
    <property type="match status" value="1"/>
</dbReference>
<feature type="transmembrane region" description="Helical" evidence="9">
    <location>
        <begin position="28"/>
        <end position="49"/>
    </location>
</feature>
<comment type="similarity">
    <text evidence="2">Belongs to the SecY/SEC61-alpha family.</text>
</comment>
<comment type="subcellular location">
    <subcellularLocation>
        <location evidence="1">Membrane</location>
        <topology evidence="1">Multi-pass membrane protein</topology>
    </subcellularLocation>
</comment>
<dbReference type="InterPro" id="IPR030659">
    <property type="entry name" value="SecY_CS"/>
</dbReference>
<evidence type="ECO:0000313" key="10">
    <source>
        <dbReference type="EMBL" id="GAH96109.1"/>
    </source>
</evidence>
<evidence type="ECO:0000256" key="6">
    <source>
        <dbReference type="ARBA" id="ARBA00022989"/>
    </source>
</evidence>
<dbReference type="Pfam" id="PF00344">
    <property type="entry name" value="SecY"/>
    <property type="match status" value="1"/>
</dbReference>
<proteinExistence type="inferred from homology"/>
<gene>
    <name evidence="10" type="ORF">S03H2_71972</name>
</gene>
<organism evidence="10">
    <name type="scientific">marine sediment metagenome</name>
    <dbReference type="NCBI Taxonomy" id="412755"/>
    <lineage>
        <taxon>unclassified sequences</taxon>
        <taxon>metagenomes</taxon>
        <taxon>ecological metagenomes</taxon>
    </lineage>
</organism>
<keyword evidence="8 9" id="KW-0472">Membrane</keyword>
<dbReference type="GO" id="GO:0016020">
    <property type="term" value="C:membrane"/>
    <property type="evidence" value="ECO:0007669"/>
    <property type="project" value="UniProtKB-SubCell"/>
</dbReference>
<dbReference type="InterPro" id="IPR023201">
    <property type="entry name" value="SecY_dom_sf"/>
</dbReference>
<dbReference type="GO" id="GO:0015031">
    <property type="term" value="P:protein transport"/>
    <property type="evidence" value="ECO:0007669"/>
    <property type="project" value="UniProtKB-KW"/>
</dbReference>
<evidence type="ECO:0000256" key="7">
    <source>
        <dbReference type="ARBA" id="ARBA00023010"/>
    </source>
</evidence>
<keyword evidence="4 9" id="KW-0812">Transmembrane</keyword>
<feature type="non-terminal residue" evidence="10">
    <location>
        <position position="76"/>
    </location>
</feature>
<evidence type="ECO:0000256" key="9">
    <source>
        <dbReference type="SAM" id="Phobius"/>
    </source>
</evidence>